<sequence length="50" mass="5470">MVSIKNPSATTRAFGGFIEAENTIAGKGLPTYMLTVIYFGLLATFLFIPW</sequence>
<reference evidence="3" key="1">
    <citation type="submission" date="2018-06" db="EMBL/GenBank/DDBJ databases">
        <authorList>
            <consortium name="Pathogen Informatics"/>
        </authorList>
    </citation>
    <scope>NUCLEOTIDE SEQUENCE [LARGE SCALE GENOMIC DNA]</scope>
    <source>
        <strain evidence="3">NCTC10115</strain>
    </source>
</reference>
<proteinExistence type="predicted"/>
<feature type="non-terminal residue" evidence="2">
    <location>
        <position position="50"/>
    </location>
</feature>
<dbReference type="EMBL" id="LS991952">
    <property type="protein sequence ID" value="SYV94391.1"/>
    <property type="molecule type" value="Genomic_DNA"/>
</dbReference>
<evidence type="ECO:0000256" key="1">
    <source>
        <dbReference type="SAM" id="Phobius"/>
    </source>
</evidence>
<evidence type="ECO:0000313" key="3">
    <source>
        <dbReference type="Proteomes" id="UP000260136"/>
    </source>
</evidence>
<name>A0A3B0PYR4_MYCGL</name>
<organism evidence="2 3">
    <name type="scientific">Mycoplasmoides gallisepticum</name>
    <name type="common">Mycoplasma gallisepticum</name>
    <dbReference type="NCBI Taxonomy" id="2096"/>
    <lineage>
        <taxon>Bacteria</taxon>
        <taxon>Bacillati</taxon>
        <taxon>Mycoplasmatota</taxon>
        <taxon>Mycoplasmoidales</taxon>
        <taxon>Mycoplasmoidaceae</taxon>
        <taxon>Mycoplasmoides</taxon>
    </lineage>
</organism>
<protein>
    <submittedName>
        <fullName evidence="2">Uncharacterized protein</fullName>
    </submittedName>
</protein>
<dbReference type="AlphaFoldDB" id="A0A3B0PYR4"/>
<keyword evidence="1" id="KW-0812">Transmembrane</keyword>
<keyword evidence="1" id="KW-0472">Membrane</keyword>
<dbReference type="Proteomes" id="UP000260136">
    <property type="component" value="Chromosome"/>
</dbReference>
<evidence type="ECO:0000313" key="2">
    <source>
        <dbReference type="EMBL" id="SYV94391.1"/>
    </source>
</evidence>
<feature type="transmembrane region" description="Helical" evidence="1">
    <location>
        <begin position="29"/>
        <end position="48"/>
    </location>
</feature>
<keyword evidence="1" id="KW-1133">Transmembrane helix</keyword>
<gene>
    <name evidence="2" type="ORF">NCTC10115_00713</name>
</gene>
<accession>A0A3B0PYR4</accession>